<evidence type="ECO:0000256" key="7">
    <source>
        <dbReference type="SAM" id="Phobius"/>
    </source>
</evidence>
<dbReference type="EMBL" id="DVGC01000064">
    <property type="protein sequence ID" value="HIR06506.1"/>
    <property type="molecule type" value="Genomic_DNA"/>
</dbReference>
<dbReference type="Pfam" id="PF00535">
    <property type="entry name" value="Glycos_transf_2"/>
    <property type="match status" value="1"/>
</dbReference>
<feature type="transmembrane region" description="Helical" evidence="7">
    <location>
        <begin position="266"/>
        <end position="294"/>
    </location>
</feature>
<keyword evidence="2" id="KW-0328">Glycosyltransferase</keyword>
<dbReference type="Proteomes" id="UP000824250">
    <property type="component" value="Unassembled WGS sequence"/>
</dbReference>
<keyword evidence="3" id="KW-0808">Transferase</keyword>
<keyword evidence="6 7" id="KW-0472">Membrane</keyword>
<evidence type="ECO:0000256" key="3">
    <source>
        <dbReference type="ARBA" id="ARBA00022679"/>
    </source>
</evidence>
<evidence type="ECO:0000259" key="8">
    <source>
        <dbReference type="Pfam" id="PF00535"/>
    </source>
</evidence>
<dbReference type="Gene3D" id="3.90.550.10">
    <property type="entry name" value="Spore Coat Polysaccharide Biosynthesis Protein SpsA, Chain A"/>
    <property type="match status" value="1"/>
</dbReference>
<evidence type="ECO:0000313" key="10">
    <source>
        <dbReference type="Proteomes" id="UP000824250"/>
    </source>
</evidence>
<keyword evidence="5 7" id="KW-1133">Transmembrane helix</keyword>
<dbReference type="PANTHER" id="PTHR48090:SF1">
    <property type="entry name" value="PROPHAGE BACTOPRENOL GLUCOSYL TRANSFERASE HOMOLOG"/>
    <property type="match status" value="1"/>
</dbReference>
<accession>A0A9D1A676</accession>
<organism evidence="9 10">
    <name type="scientific">Candidatus Copromonas faecavium</name>
    <name type="common">nom. illeg.</name>
    <dbReference type="NCBI Taxonomy" id="2840740"/>
    <lineage>
        <taxon>Bacteria</taxon>
        <taxon>Bacillati</taxon>
        <taxon>Bacillota</taxon>
        <taxon>Clostridia</taxon>
        <taxon>Lachnospirales</taxon>
        <taxon>Lachnospiraceae</taxon>
        <taxon>Candidatus Copromonas (nom. illeg.)</taxon>
    </lineage>
</organism>
<evidence type="ECO:0000256" key="5">
    <source>
        <dbReference type="ARBA" id="ARBA00022989"/>
    </source>
</evidence>
<name>A0A9D1A676_9FIRM</name>
<evidence type="ECO:0000256" key="1">
    <source>
        <dbReference type="ARBA" id="ARBA00004141"/>
    </source>
</evidence>
<dbReference type="SUPFAM" id="SSF53448">
    <property type="entry name" value="Nucleotide-diphospho-sugar transferases"/>
    <property type="match status" value="1"/>
</dbReference>
<gene>
    <name evidence="9" type="ORF">IAB28_11180</name>
</gene>
<sequence>MGKLLSVVVSVYNEEPGLREFYQETKKVLEELPAPWEHELLFVNDGSRDGSLSILRELAAADSHVRLINFSRNFGHEAAMIAGIDYAAGDGIVCMDADLQHPPECIPRILEKFDQGFQVITMVRTKNRTAGLVKNVTSAAFYRLINCLSDVKFEANASDFFAVSRQAADVLRRNYREKVRFLRGYVQSIGFQRATLEYEARPRIAGESKYSIRSLFKFSINTILCFSDLPLKLGIYSGIAVALFGIAMAVYTIYTWAEYGTPSGYATIVVLLSFMFAMLFIIVGIIGEYIAILFAELKDRPVYIVEDMENFPSGTEHEKKMDGDDARNS</sequence>
<dbReference type="InterPro" id="IPR001173">
    <property type="entry name" value="Glyco_trans_2-like"/>
</dbReference>
<dbReference type="CDD" id="cd04187">
    <property type="entry name" value="DPM1_like_bac"/>
    <property type="match status" value="1"/>
</dbReference>
<dbReference type="PANTHER" id="PTHR48090">
    <property type="entry name" value="UNDECAPRENYL-PHOSPHATE 4-DEOXY-4-FORMAMIDO-L-ARABINOSE TRANSFERASE-RELATED"/>
    <property type="match status" value="1"/>
</dbReference>
<dbReference type="InterPro" id="IPR029044">
    <property type="entry name" value="Nucleotide-diphossugar_trans"/>
</dbReference>
<dbReference type="InterPro" id="IPR050256">
    <property type="entry name" value="Glycosyltransferase_2"/>
</dbReference>
<reference evidence="9" key="2">
    <citation type="journal article" date="2021" name="PeerJ">
        <title>Extensive microbial diversity within the chicken gut microbiome revealed by metagenomics and culture.</title>
        <authorList>
            <person name="Gilroy R."/>
            <person name="Ravi A."/>
            <person name="Getino M."/>
            <person name="Pursley I."/>
            <person name="Horton D.L."/>
            <person name="Alikhan N.F."/>
            <person name="Baker D."/>
            <person name="Gharbi K."/>
            <person name="Hall N."/>
            <person name="Watson M."/>
            <person name="Adriaenssens E.M."/>
            <person name="Foster-Nyarko E."/>
            <person name="Jarju S."/>
            <person name="Secka A."/>
            <person name="Antonio M."/>
            <person name="Oren A."/>
            <person name="Chaudhuri R.R."/>
            <person name="La Ragione R."/>
            <person name="Hildebrand F."/>
            <person name="Pallen M.J."/>
        </authorList>
    </citation>
    <scope>NUCLEOTIDE SEQUENCE</scope>
    <source>
        <strain evidence="9">CHK180-2868</strain>
    </source>
</reference>
<evidence type="ECO:0000313" key="9">
    <source>
        <dbReference type="EMBL" id="HIR06506.1"/>
    </source>
</evidence>
<comment type="caution">
    <text evidence="9">The sequence shown here is derived from an EMBL/GenBank/DDBJ whole genome shotgun (WGS) entry which is preliminary data.</text>
</comment>
<feature type="domain" description="Glycosyltransferase 2-like" evidence="8">
    <location>
        <begin position="6"/>
        <end position="146"/>
    </location>
</feature>
<comment type="subcellular location">
    <subcellularLocation>
        <location evidence="1">Membrane</location>
        <topology evidence="1">Multi-pass membrane protein</topology>
    </subcellularLocation>
</comment>
<evidence type="ECO:0000256" key="6">
    <source>
        <dbReference type="ARBA" id="ARBA00023136"/>
    </source>
</evidence>
<protein>
    <submittedName>
        <fullName evidence="9">Glycosyltransferase family 2 protein</fullName>
    </submittedName>
</protein>
<keyword evidence="4 7" id="KW-0812">Transmembrane</keyword>
<proteinExistence type="predicted"/>
<reference evidence="9" key="1">
    <citation type="submission" date="2020-10" db="EMBL/GenBank/DDBJ databases">
        <authorList>
            <person name="Gilroy R."/>
        </authorList>
    </citation>
    <scope>NUCLEOTIDE SEQUENCE</scope>
    <source>
        <strain evidence="9">CHK180-2868</strain>
    </source>
</reference>
<dbReference type="AlphaFoldDB" id="A0A9D1A676"/>
<dbReference type="GO" id="GO:0005886">
    <property type="term" value="C:plasma membrane"/>
    <property type="evidence" value="ECO:0007669"/>
    <property type="project" value="TreeGrafter"/>
</dbReference>
<evidence type="ECO:0000256" key="4">
    <source>
        <dbReference type="ARBA" id="ARBA00022692"/>
    </source>
</evidence>
<dbReference type="GO" id="GO:0016757">
    <property type="term" value="F:glycosyltransferase activity"/>
    <property type="evidence" value="ECO:0007669"/>
    <property type="project" value="UniProtKB-KW"/>
</dbReference>
<evidence type="ECO:0000256" key="2">
    <source>
        <dbReference type="ARBA" id="ARBA00022676"/>
    </source>
</evidence>
<feature type="transmembrane region" description="Helical" evidence="7">
    <location>
        <begin position="233"/>
        <end position="254"/>
    </location>
</feature>